<proteinExistence type="predicted"/>
<feature type="region of interest" description="Disordered" evidence="1">
    <location>
        <begin position="33"/>
        <end position="99"/>
    </location>
</feature>
<comment type="caution">
    <text evidence="3">The sequence shown here is derived from an EMBL/GenBank/DDBJ whole genome shotgun (WGS) entry which is preliminary data.</text>
</comment>
<dbReference type="InterPro" id="IPR012664">
    <property type="entry name" value="CHP02452"/>
</dbReference>
<dbReference type="InterPro" id="IPR019261">
    <property type="entry name" value="PARG_cat_microbial"/>
</dbReference>
<name>A0A9P7Q0A8_9HYPO</name>
<dbReference type="Proteomes" id="UP000732380">
    <property type="component" value="Unassembled WGS sequence"/>
</dbReference>
<dbReference type="Pfam" id="PF10021">
    <property type="entry name" value="PARG_cat_microb"/>
    <property type="match status" value="1"/>
</dbReference>
<evidence type="ECO:0000313" key="4">
    <source>
        <dbReference type="Proteomes" id="UP000732380"/>
    </source>
</evidence>
<accession>A0A9P7Q0A8</accession>
<feature type="domain" description="Microbial-type PARG catalytic" evidence="2">
    <location>
        <begin position="96"/>
        <end position="175"/>
    </location>
</feature>
<dbReference type="AlphaFoldDB" id="A0A9P7Q0A8"/>
<dbReference type="Gene3D" id="3.40.220.10">
    <property type="entry name" value="Leucine Aminopeptidase, subunit E, domain 1"/>
    <property type="match status" value="1"/>
</dbReference>
<dbReference type="SUPFAM" id="SSF52949">
    <property type="entry name" value="Macro domain-like"/>
    <property type="match status" value="1"/>
</dbReference>
<protein>
    <recommendedName>
        <fullName evidence="2">Microbial-type PARG catalytic domain-containing protein</fullName>
    </recommendedName>
</protein>
<evidence type="ECO:0000313" key="3">
    <source>
        <dbReference type="EMBL" id="KAG6115957.1"/>
    </source>
</evidence>
<dbReference type="NCBIfam" id="TIGR02452">
    <property type="entry name" value="TIGR02452 family protein"/>
    <property type="match status" value="1"/>
</dbReference>
<feature type="compositionally biased region" description="Basic and acidic residues" evidence="1">
    <location>
        <begin position="51"/>
        <end position="70"/>
    </location>
</feature>
<dbReference type="PANTHER" id="PTHR35596:SF1">
    <property type="entry name" value="MICROBIAL-TYPE PARG CATALYTIC DOMAIN-CONTAINING PROTEIN"/>
    <property type="match status" value="1"/>
</dbReference>
<dbReference type="InterPro" id="IPR043472">
    <property type="entry name" value="Macro_dom-like"/>
</dbReference>
<keyword evidence="4" id="KW-1185">Reference proteome</keyword>
<dbReference type="PANTHER" id="PTHR35596">
    <property type="entry name" value="DUF2263 DOMAIN-CONTAINING PROTEIN"/>
    <property type="match status" value="1"/>
</dbReference>
<evidence type="ECO:0000256" key="1">
    <source>
        <dbReference type="SAM" id="MobiDB-lite"/>
    </source>
</evidence>
<dbReference type="EMBL" id="SRQM01000197">
    <property type="protein sequence ID" value="KAG6115957.1"/>
    <property type="molecule type" value="Genomic_DNA"/>
</dbReference>
<reference evidence="3 4" key="1">
    <citation type="journal article" date="2020" name="bioRxiv">
        <title>Whole genome comparisons of ergot fungi reveals the divergence and evolution of species within the genus Claviceps are the result of varying mechanisms driving genome evolution and host range expansion.</title>
        <authorList>
            <person name="Wyka S.A."/>
            <person name="Mondo S.J."/>
            <person name="Liu M."/>
            <person name="Dettman J."/>
            <person name="Nalam V."/>
            <person name="Broders K.D."/>
        </authorList>
    </citation>
    <scope>NUCLEOTIDE SEQUENCE [LARGE SCALE GENOMIC DNA]</scope>
    <source>
        <strain evidence="3 4">LM576</strain>
    </source>
</reference>
<organism evidence="3 4">
    <name type="scientific">Claviceps humidiphila</name>
    <dbReference type="NCBI Taxonomy" id="1294629"/>
    <lineage>
        <taxon>Eukaryota</taxon>
        <taxon>Fungi</taxon>
        <taxon>Dikarya</taxon>
        <taxon>Ascomycota</taxon>
        <taxon>Pezizomycotina</taxon>
        <taxon>Sordariomycetes</taxon>
        <taxon>Hypocreomycetidae</taxon>
        <taxon>Hypocreales</taxon>
        <taxon>Clavicipitaceae</taxon>
        <taxon>Claviceps</taxon>
    </lineage>
</organism>
<evidence type="ECO:0000259" key="2">
    <source>
        <dbReference type="Pfam" id="PF10021"/>
    </source>
</evidence>
<feature type="compositionally biased region" description="Basic and acidic residues" evidence="1">
    <location>
        <begin position="78"/>
        <end position="94"/>
    </location>
</feature>
<sequence length="346" mass="37759">MPIPRRIARAKRDARAKTAKTFINKTVPAVLKSSARARRGVESVQLVIDPPRFKEEPSKKQAYDTRKAPHNEQGPLPDHAEQQGSLEKKEERHAPLTSKALSPMSISIHACDTLEAASRIYFSSTSRSPPRVAVLNMASPLRPGGGVLTGATSQEESLCGRTTLYASLREEFYRLPDVGGLYTPDVLVLKSWDDGPMGGLLLAKSERFFIDVVTCAMLRMPDVEGGKYADPRDEELVVRKMRAVMRMVRGRGVMKLVLGAWGCGAYGNPVGEIARAWARVLCVRGGRNGGCRGEGEGWDGLEVVFAIKDCRMAVAFAREFGGGLTVHGISDDDEDEEISLECDGEA</sequence>
<gene>
    <name evidence="3" type="ORF">E4U13_002232</name>
</gene>